<evidence type="ECO:0000313" key="3">
    <source>
        <dbReference type="Proteomes" id="UP000654918"/>
    </source>
</evidence>
<evidence type="ECO:0000256" key="1">
    <source>
        <dbReference type="SAM" id="Phobius"/>
    </source>
</evidence>
<accession>A0A8H6KH01</accession>
<feature type="transmembrane region" description="Helical" evidence="1">
    <location>
        <begin position="137"/>
        <end position="161"/>
    </location>
</feature>
<organism evidence="2 3">
    <name type="scientific">Colletotrichum plurivorum</name>
    <dbReference type="NCBI Taxonomy" id="2175906"/>
    <lineage>
        <taxon>Eukaryota</taxon>
        <taxon>Fungi</taxon>
        <taxon>Dikarya</taxon>
        <taxon>Ascomycota</taxon>
        <taxon>Pezizomycotina</taxon>
        <taxon>Sordariomycetes</taxon>
        <taxon>Hypocreomycetidae</taxon>
        <taxon>Glomerellales</taxon>
        <taxon>Glomerellaceae</taxon>
        <taxon>Colletotrichum</taxon>
        <taxon>Colletotrichum orchidearum species complex</taxon>
    </lineage>
</organism>
<sequence length="312" mass="35549">MDPVCPELVAPNSTCSAGRNGLPSGIPDFVLQNPPLWPEHRRLEVTSIILNGLLLIGCALRLFGTTNKRHWKSKKGGLRKTDAARAKSWLWFLERLFVTDLCMTILRSCVAIWISRHSDSMPSQASRLYVKLKDIDCFFLFLTHTGIIFLLSEMETVLWGPVGDRLVGNNFWYFLNRICHVSGWLMAFGVTTIQLSVSLLKMYRHFGLLGSENLQRMDSGQDVVSEGMIKILLFFVGYVVFAPYYVLSGPWVWANLIITTATWTWRLARDAEKKRSEEAVAYVLTLIVDFFYSRLPTLCVLVMLSMVLAQRK</sequence>
<dbReference type="AlphaFoldDB" id="A0A8H6KH01"/>
<keyword evidence="1" id="KW-0812">Transmembrane</keyword>
<keyword evidence="3" id="KW-1185">Reference proteome</keyword>
<protein>
    <submittedName>
        <fullName evidence="2">Uncharacterized protein</fullName>
    </submittedName>
</protein>
<keyword evidence="1" id="KW-0472">Membrane</keyword>
<dbReference type="EMBL" id="WIGO01000092">
    <property type="protein sequence ID" value="KAF6830591.1"/>
    <property type="molecule type" value="Genomic_DNA"/>
</dbReference>
<feature type="transmembrane region" description="Helical" evidence="1">
    <location>
        <begin position="181"/>
        <end position="203"/>
    </location>
</feature>
<gene>
    <name evidence="2" type="ORF">CPLU01_07281</name>
</gene>
<comment type="caution">
    <text evidence="2">The sequence shown here is derived from an EMBL/GenBank/DDBJ whole genome shotgun (WGS) entry which is preliminary data.</text>
</comment>
<proteinExistence type="predicted"/>
<name>A0A8H6KH01_9PEZI</name>
<feature type="transmembrane region" description="Helical" evidence="1">
    <location>
        <begin position="223"/>
        <end position="245"/>
    </location>
</feature>
<reference evidence="2" key="1">
    <citation type="journal article" date="2020" name="Phytopathology">
        <title>Genome Sequence Resources of Colletotrichum truncatum, C. plurivorum, C. musicola, and C. sojae: Four Species Pathogenic to Soybean (Glycine max).</title>
        <authorList>
            <person name="Rogerio F."/>
            <person name="Boufleur T.R."/>
            <person name="Ciampi-Guillardi M."/>
            <person name="Sukno S.A."/>
            <person name="Thon M.R."/>
            <person name="Massola Junior N.S."/>
            <person name="Baroncelli R."/>
        </authorList>
    </citation>
    <scope>NUCLEOTIDE SEQUENCE</scope>
    <source>
        <strain evidence="2">LFN00145</strain>
    </source>
</reference>
<feature type="transmembrane region" description="Helical" evidence="1">
    <location>
        <begin position="280"/>
        <end position="309"/>
    </location>
</feature>
<dbReference type="Proteomes" id="UP000654918">
    <property type="component" value="Unassembled WGS sequence"/>
</dbReference>
<evidence type="ECO:0000313" key="2">
    <source>
        <dbReference type="EMBL" id="KAF6830591.1"/>
    </source>
</evidence>
<keyword evidence="1" id="KW-1133">Transmembrane helix</keyword>
<feature type="transmembrane region" description="Helical" evidence="1">
    <location>
        <begin position="45"/>
        <end position="64"/>
    </location>
</feature>